<sequence length="54" mass="6249">MGQINKKQKDAETIDQNLRRVYEDMLDEQVPDRFLDLIAQLRAQDDEGSSGEPK</sequence>
<organism evidence="2 3">
    <name type="scientific">Salipiger pallidus</name>
    <dbReference type="NCBI Taxonomy" id="1775170"/>
    <lineage>
        <taxon>Bacteria</taxon>
        <taxon>Pseudomonadati</taxon>
        <taxon>Pseudomonadota</taxon>
        <taxon>Alphaproteobacteria</taxon>
        <taxon>Rhodobacterales</taxon>
        <taxon>Roseobacteraceae</taxon>
        <taxon>Salipiger</taxon>
    </lineage>
</organism>
<gene>
    <name evidence="2" type="ORF">GCM10011415_28680</name>
</gene>
<accession>A0A8J3EHX7</accession>
<protein>
    <recommendedName>
        <fullName evidence="1">Anti-sigma factor NepR domain-containing protein</fullName>
    </recommendedName>
</protein>
<dbReference type="AlphaFoldDB" id="A0A8J3EHX7"/>
<dbReference type="Pfam" id="PF18557">
    <property type="entry name" value="NepR"/>
    <property type="match status" value="1"/>
</dbReference>
<dbReference type="Proteomes" id="UP000617145">
    <property type="component" value="Unassembled WGS sequence"/>
</dbReference>
<name>A0A8J3EHX7_9RHOB</name>
<reference evidence="2" key="2">
    <citation type="submission" date="2020-09" db="EMBL/GenBank/DDBJ databases">
        <authorList>
            <person name="Sun Q."/>
            <person name="Zhou Y."/>
        </authorList>
    </citation>
    <scope>NUCLEOTIDE SEQUENCE</scope>
    <source>
        <strain evidence="2">CGMCC 1.15762</strain>
    </source>
</reference>
<dbReference type="EMBL" id="BMJV01000005">
    <property type="protein sequence ID" value="GGG77999.1"/>
    <property type="molecule type" value="Genomic_DNA"/>
</dbReference>
<evidence type="ECO:0000259" key="1">
    <source>
        <dbReference type="Pfam" id="PF18557"/>
    </source>
</evidence>
<reference evidence="2" key="1">
    <citation type="journal article" date="2014" name="Int. J. Syst. Evol. Microbiol.">
        <title>Complete genome sequence of Corynebacterium casei LMG S-19264T (=DSM 44701T), isolated from a smear-ripened cheese.</title>
        <authorList>
            <consortium name="US DOE Joint Genome Institute (JGI-PGF)"/>
            <person name="Walter F."/>
            <person name="Albersmeier A."/>
            <person name="Kalinowski J."/>
            <person name="Ruckert C."/>
        </authorList>
    </citation>
    <scope>NUCLEOTIDE SEQUENCE</scope>
    <source>
        <strain evidence="2">CGMCC 1.15762</strain>
    </source>
</reference>
<proteinExistence type="predicted"/>
<comment type="caution">
    <text evidence="2">The sequence shown here is derived from an EMBL/GenBank/DDBJ whole genome shotgun (WGS) entry which is preliminary data.</text>
</comment>
<evidence type="ECO:0000313" key="2">
    <source>
        <dbReference type="EMBL" id="GGG77999.1"/>
    </source>
</evidence>
<keyword evidence="3" id="KW-1185">Reference proteome</keyword>
<feature type="domain" description="Anti-sigma factor NepR" evidence="1">
    <location>
        <begin position="13"/>
        <end position="45"/>
    </location>
</feature>
<evidence type="ECO:0000313" key="3">
    <source>
        <dbReference type="Proteomes" id="UP000617145"/>
    </source>
</evidence>
<dbReference type="InterPro" id="IPR041649">
    <property type="entry name" value="NepR"/>
</dbReference>